<proteinExistence type="predicted"/>
<dbReference type="Proteomes" id="UP000636793">
    <property type="component" value="Unassembled WGS sequence"/>
</dbReference>
<reference evidence="1" key="1">
    <citation type="journal article" date="2014" name="Int. J. Syst. Evol. Microbiol.">
        <title>Complete genome sequence of Corynebacterium casei LMG S-19264T (=DSM 44701T), isolated from a smear-ripened cheese.</title>
        <authorList>
            <consortium name="US DOE Joint Genome Institute (JGI-PGF)"/>
            <person name="Walter F."/>
            <person name="Albersmeier A."/>
            <person name="Kalinowski J."/>
            <person name="Ruckert C."/>
        </authorList>
    </citation>
    <scope>NUCLEOTIDE SEQUENCE</scope>
    <source>
        <strain evidence="1">CGMCC 1.15085</strain>
    </source>
</reference>
<name>A0A916TID6_9MICO</name>
<dbReference type="InterPro" id="IPR022291">
    <property type="entry name" value="Bacteriocin_synth_cyclodeHase"/>
</dbReference>
<dbReference type="RefSeq" id="WP_188838840.1">
    <property type="nucleotide sequence ID" value="NZ_BMHI01000007.1"/>
</dbReference>
<accession>A0A916TID6</accession>
<gene>
    <name evidence="1" type="ORF">GCM10011492_39940</name>
</gene>
<sequence>MSEQTDWPPPELPSALTVRRRSAGSVLVTGAGPGSFVLEGLTEAETIAVVGLTAALRAPGGSRPRPAPSARWSRILDFICQAAVRLTPAGPAQGQILVLGDGPLPEAIARVLEPIVARVVTEPEILLAPDLDPVRRTPDLVVLPAVDAIAALAGRRWHSREVPQLPVIVSGGRLAVGPLVRPDAGPCLSCLDLHRGARDPAWAPWLASRALHTDIDRELDALPELRATAAALTALIVRGMLDGHLLPPGVSLSLECPQPRVHHHLWTRHPSCCGAADTRVTMNA</sequence>
<dbReference type="EMBL" id="BMHI01000007">
    <property type="protein sequence ID" value="GGB44858.1"/>
    <property type="molecule type" value="Genomic_DNA"/>
</dbReference>
<evidence type="ECO:0008006" key="3">
    <source>
        <dbReference type="Google" id="ProtNLM"/>
    </source>
</evidence>
<organism evidence="1 2">
    <name type="scientific">Flexivirga endophytica</name>
    <dbReference type="NCBI Taxonomy" id="1849103"/>
    <lineage>
        <taxon>Bacteria</taxon>
        <taxon>Bacillati</taxon>
        <taxon>Actinomycetota</taxon>
        <taxon>Actinomycetes</taxon>
        <taxon>Micrococcales</taxon>
        <taxon>Dermacoccaceae</taxon>
        <taxon>Flexivirga</taxon>
    </lineage>
</organism>
<comment type="caution">
    <text evidence="1">The sequence shown here is derived from an EMBL/GenBank/DDBJ whole genome shotgun (WGS) entry which is preliminary data.</text>
</comment>
<evidence type="ECO:0000313" key="2">
    <source>
        <dbReference type="Proteomes" id="UP000636793"/>
    </source>
</evidence>
<dbReference type="NCBIfam" id="TIGR03882">
    <property type="entry name" value="cyclo_dehyd_2"/>
    <property type="match status" value="1"/>
</dbReference>
<protein>
    <recommendedName>
        <fullName evidence="3">TOMM leader peptide-binding protein</fullName>
    </recommendedName>
</protein>
<evidence type="ECO:0000313" key="1">
    <source>
        <dbReference type="EMBL" id="GGB44858.1"/>
    </source>
</evidence>
<keyword evidence="2" id="KW-1185">Reference proteome</keyword>
<reference evidence="1" key="2">
    <citation type="submission" date="2020-09" db="EMBL/GenBank/DDBJ databases">
        <authorList>
            <person name="Sun Q."/>
            <person name="Zhou Y."/>
        </authorList>
    </citation>
    <scope>NUCLEOTIDE SEQUENCE</scope>
    <source>
        <strain evidence="1">CGMCC 1.15085</strain>
    </source>
</reference>
<dbReference type="AlphaFoldDB" id="A0A916TID6"/>
<dbReference type="Gene3D" id="3.40.50.720">
    <property type="entry name" value="NAD(P)-binding Rossmann-like Domain"/>
    <property type="match status" value="1"/>
</dbReference>